<accession>A0ABN9LR34</accession>
<sequence length="128" mass="14701">MINSTCFAEFKQIKSIKCSLLEDGRALLLLGISGAPQPLAIKTSSLAVAENMADLIDGYCRLQNESQESLIVYPGKENDKRISLPRIPTHRYLKMSEMEFSCFPAEMERHTHRDQLYQYLLLQLEEYN</sequence>
<feature type="domain" description="FAK1-like FERM" evidence="1">
    <location>
        <begin position="4"/>
        <end position="69"/>
    </location>
</feature>
<evidence type="ECO:0000313" key="2">
    <source>
        <dbReference type="EMBL" id="CAJ0948531.1"/>
    </source>
</evidence>
<evidence type="ECO:0000313" key="3">
    <source>
        <dbReference type="Proteomes" id="UP001176940"/>
    </source>
</evidence>
<dbReference type="SUPFAM" id="SSF50729">
    <property type="entry name" value="PH domain-like"/>
    <property type="match status" value="1"/>
</dbReference>
<organism evidence="2 3">
    <name type="scientific">Ranitomeya imitator</name>
    <name type="common">mimic poison frog</name>
    <dbReference type="NCBI Taxonomy" id="111125"/>
    <lineage>
        <taxon>Eukaryota</taxon>
        <taxon>Metazoa</taxon>
        <taxon>Chordata</taxon>
        <taxon>Craniata</taxon>
        <taxon>Vertebrata</taxon>
        <taxon>Euteleostomi</taxon>
        <taxon>Amphibia</taxon>
        <taxon>Batrachia</taxon>
        <taxon>Anura</taxon>
        <taxon>Neobatrachia</taxon>
        <taxon>Hyloidea</taxon>
        <taxon>Dendrobatidae</taxon>
        <taxon>Dendrobatinae</taxon>
        <taxon>Ranitomeya</taxon>
    </lineage>
</organism>
<dbReference type="Pfam" id="PF21477">
    <property type="entry name" value="FERM_C_FAK1"/>
    <property type="match status" value="1"/>
</dbReference>
<proteinExistence type="predicted"/>
<gene>
    <name evidence="2" type="ORF">RIMI_LOCUS12195300</name>
</gene>
<dbReference type="Gene3D" id="2.30.29.30">
    <property type="entry name" value="Pleckstrin-homology domain (PH domain)/Phosphotyrosine-binding domain (PTB)"/>
    <property type="match status" value="1"/>
</dbReference>
<name>A0ABN9LR34_9NEOB</name>
<keyword evidence="3" id="KW-1185">Reference proteome</keyword>
<protein>
    <recommendedName>
        <fullName evidence="1">FAK1-like FERM domain-containing protein</fullName>
    </recommendedName>
</protein>
<reference evidence="2" key="1">
    <citation type="submission" date="2023-07" db="EMBL/GenBank/DDBJ databases">
        <authorList>
            <person name="Stuckert A."/>
        </authorList>
    </citation>
    <scope>NUCLEOTIDE SEQUENCE</scope>
</reference>
<dbReference type="InterPro" id="IPR011993">
    <property type="entry name" value="PH-like_dom_sf"/>
</dbReference>
<dbReference type="InterPro" id="IPR049385">
    <property type="entry name" value="FAK1-like_FERM_C"/>
</dbReference>
<evidence type="ECO:0000259" key="1">
    <source>
        <dbReference type="Pfam" id="PF21477"/>
    </source>
</evidence>
<dbReference type="Proteomes" id="UP001176940">
    <property type="component" value="Unassembled WGS sequence"/>
</dbReference>
<comment type="caution">
    <text evidence="2">The sequence shown here is derived from an EMBL/GenBank/DDBJ whole genome shotgun (WGS) entry which is preliminary data.</text>
</comment>
<dbReference type="EMBL" id="CAUEEQ010028629">
    <property type="protein sequence ID" value="CAJ0948531.1"/>
    <property type="molecule type" value="Genomic_DNA"/>
</dbReference>